<protein>
    <submittedName>
        <fullName evidence="3">Uncharacterized protein</fullName>
    </submittedName>
</protein>
<feature type="domain" description="DUF8010" evidence="1">
    <location>
        <begin position="3"/>
        <end position="92"/>
    </location>
</feature>
<dbReference type="AlphaFoldDB" id="A0A4Y9R4X0"/>
<keyword evidence="4" id="KW-1185">Reference proteome</keyword>
<evidence type="ECO:0000259" key="1">
    <source>
        <dbReference type="Pfam" id="PF26035"/>
    </source>
</evidence>
<dbReference type="Proteomes" id="UP000298127">
    <property type="component" value="Unassembled WGS sequence"/>
</dbReference>
<dbReference type="RefSeq" id="WP_135119787.1">
    <property type="nucleotide sequence ID" value="NZ_SPQZ01000002.1"/>
</dbReference>
<dbReference type="InterPro" id="IPR058498">
    <property type="entry name" value="DUF8185"/>
</dbReference>
<feature type="domain" description="DUF8185" evidence="2">
    <location>
        <begin position="116"/>
        <end position="218"/>
    </location>
</feature>
<dbReference type="Pfam" id="PF26035">
    <property type="entry name" value="DUF8010"/>
    <property type="match status" value="1"/>
</dbReference>
<organism evidence="3 4">
    <name type="scientific">Orlajensenia leifsoniae</name>
    <dbReference type="NCBI Taxonomy" id="2561933"/>
    <lineage>
        <taxon>Bacteria</taxon>
        <taxon>Bacillati</taxon>
        <taxon>Actinomycetota</taxon>
        <taxon>Actinomycetes</taxon>
        <taxon>Micrococcales</taxon>
        <taxon>Microbacteriaceae</taxon>
        <taxon>Orlajensenia</taxon>
    </lineage>
</organism>
<sequence>MSQSFLLTDRPSVGDLTTYLSRASRVEDGSVRLIAGSGVLAVYTAILYPRGLLDETPTVLGLRTFALADTGSFDAVVPSRSLLDRLARVESAGGDGPAEIGVPHEVGSVTWAGISPPRGGWHPQGSTDAVHLELAAHAGIAEIADAVPTGTGEQLVTRARAEVWGRPIDGLEHVPAGAAFAALSLGFLHADDPVNVFETGPWTRLTTKRGHVLIRRKAWSLKG</sequence>
<dbReference type="InterPro" id="IPR058323">
    <property type="entry name" value="DUF8010"/>
</dbReference>
<proteinExistence type="predicted"/>
<evidence type="ECO:0000313" key="3">
    <source>
        <dbReference type="EMBL" id="TFV99287.1"/>
    </source>
</evidence>
<reference evidence="3 4" key="1">
    <citation type="journal article" date="2018" name="J. Microbiol.">
        <title>Leifsonia flava sp. nov., a novel actinobacterium isolated from the rhizosphere of Aquilegia viridiflora.</title>
        <authorList>
            <person name="Cai Y."/>
            <person name="Tao W.Z."/>
            <person name="Ma Y.J."/>
            <person name="Cheng J."/>
            <person name="Zhang M.Y."/>
            <person name="Zhang Y.X."/>
        </authorList>
    </citation>
    <scope>NUCLEOTIDE SEQUENCE [LARGE SCALE GENOMIC DNA]</scope>
    <source>
        <strain evidence="3 4">SYP-B2174</strain>
    </source>
</reference>
<evidence type="ECO:0000313" key="4">
    <source>
        <dbReference type="Proteomes" id="UP000298127"/>
    </source>
</evidence>
<dbReference type="Pfam" id="PF26572">
    <property type="entry name" value="DUF8185"/>
    <property type="match status" value="1"/>
</dbReference>
<gene>
    <name evidence="3" type="ORF">E4M00_07290</name>
</gene>
<dbReference type="EMBL" id="SPQZ01000002">
    <property type="protein sequence ID" value="TFV99287.1"/>
    <property type="molecule type" value="Genomic_DNA"/>
</dbReference>
<accession>A0A4Y9R4X0</accession>
<comment type="caution">
    <text evidence="3">The sequence shown here is derived from an EMBL/GenBank/DDBJ whole genome shotgun (WGS) entry which is preliminary data.</text>
</comment>
<name>A0A4Y9R4X0_9MICO</name>
<evidence type="ECO:0000259" key="2">
    <source>
        <dbReference type="Pfam" id="PF26572"/>
    </source>
</evidence>